<dbReference type="OMA" id="INEEFHA"/>
<evidence type="ECO:0000313" key="2">
    <source>
        <dbReference type="EMBL" id="KRY54934.1"/>
    </source>
</evidence>
<dbReference type="Proteomes" id="UP000054653">
    <property type="component" value="Unassembled WGS sequence"/>
</dbReference>
<dbReference type="AlphaFoldDB" id="A0A0V1D0J1"/>
<keyword evidence="3" id="KW-1185">Reference proteome</keyword>
<keyword evidence="1" id="KW-1133">Transmembrane helix</keyword>
<feature type="transmembrane region" description="Helical" evidence="1">
    <location>
        <begin position="148"/>
        <end position="168"/>
    </location>
</feature>
<reference evidence="2 3" key="1">
    <citation type="submission" date="2015-01" db="EMBL/GenBank/DDBJ databases">
        <title>Evolution of Trichinella species and genotypes.</title>
        <authorList>
            <person name="Korhonen P.K."/>
            <person name="Edoardo P."/>
            <person name="Giuseppe L.R."/>
            <person name="Gasser R.B."/>
        </authorList>
    </citation>
    <scope>NUCLEOTIDE SEQUENCE [LARGE SCALE GENOMIC DNA]</scope>
    <source>
        <strain evidence="2">ISS120</strain>
    </source>
</reference>
<dbReference type="SUPFAM" id="SSF81321">
    <property type="entry name" value="Family A G protein-coupled receptor-like"/>
    <property type="match status" value="1"/>
</dbReference>
<dbReference type="OrthoDB" id="10434104at2759"/>
<dbReference type="EMBL" id="JYDI01000062">
    <property type="protein sequence ID" value="KRY54934.1"/>
    <property type="molecule type" value="Genomic_DNA"/>
</dbReference>
<feature type="transmembrane region" description="Helical" evidence="1">
    <location>
        <begin position="241"/>
        <end position="261"/>
    </location>
</feature>
<feature type="transmembrane region" description="Helical" evidence="1">
    <location>
        <begin position="34"/>
        <end position="55"/>
    </location>
</feature>
<evidence type="ECO:0000313" key="3">
    <source>
        <dbReference type="Proteomes" id="UP000054653"/>
    </source>
</evidence>
<feature type="transmembrane region" description="Helical" evidence="1">
    <location>
        <begin position="208"/>
        <end position="229"/>
    </location>
</feature>
<organism evidence="2 3">
    <name type="scientific">Trichinella britovi</name>
    <name type="common">Parasitic roundworm</name>
    <dbReference type="NCBI Taxonomy" id="45882"/>
    <lineage>
        <taxon>Eukaryota</taxon>
        <taxon>Metazoa</taxon>
        <taxon>Ecdysozoa</taxon>
        <taxon>Nematoda</taxon>
        <taxon>Enoplea</taxon>
        <taxon>Dorylaimia</taxon>
        <taxon>Trichinellida</taxon>
        <taxon>Trichinellidae</taxon>
        <taxon>Trichinella</taxon>
    </lineage>
</organism>
<name>A0A0V1D0J1_TRIBR</name>
<feature type="transmembrane region" description="Helical" evidence="1">
    <location>
        <begin position="62"/>
        <end position="82"/>
    </location>
</feature>
<comment type="caution">
    <text evidence="2">The sequence shown here is derived from an EMBL/GenBank/DDBJ whole genome shotgun (WGS) entry which is preliminary data.</text>
</comment>
<evidence type="ECO:0000256" key="1">
    <source>
        <dbReference type="SAM" id="Phobius"/>
    </source>
</evidence>
<proteinExistence type="predicted"/>
<keyword evidence="1" id="KW-0812">Transmembrane</keyword>
<gene>
    <name evidence="2" type="ORF">T03_15292</name>
</gene>
<sequence>MDKYFAKKEPDAVENSSSNSSLEEMLLHYNKTNLLFFFSGLVIMFLNALLLFIIFKLRRRNKYFIIISIFLHGAGYLTASFQRYLVHYLSWLFTETWKCSFWPHLLLFDLSEKGSCLFFFILTLDKFLSVIFSNYYKFFTAKSCSKVIINLYVMLILESMALVAWRCLGKDRRTIILGFCYQRNIGEKITTTFFDIQQRRDNVVLKKLTHMMLCTLLIHTVPLILLFVTSFHVPNILHPVHYFWVLQPIALSMHLFTTCLINEEFHAAFKITQFPTQWSLQTINCKLYNSSKNSVHDGIKPFIGKKCDKIFVKKSSFFNLSRARYSAHFDTKLSSIVIHWPPPGASLACVYQYRLV</sequence>
<keyword evidence="1" id="KW-0472">Membrane</keyword>
<protein>
    <submittedName>
        <fullName evidence="2">Uncharacterized protein</fullName>
    </submittedName>
</protein>
<accession>A0A0V1D0J1</accession>